<dbReference type="AlphaFoldDB" id="A0A174L2E8"/>
<dbReference type="GeneID" id="75114463"/>
<dbReference type="EMBL" id="CZBL01000022">
    <property type="protein sequence ID" value="CUQ52208.1"/>
    <property type="molecule type" value="Genomic_DNA"/>
</dbReference>
<dbReference type="Gene3D" id="3.90.550.10">
    <property type="entry name" value="Spore Coat Polysaccharide Biosynthesis Protein SpsA, Chain A"/>
    <property type="match status" value="1"/>
</dbReference>
<proteinExistence type="predicted"/>
<sequence length="304" mass="35375">MKTVTVLVSTYNGQKYLSKQLDSLISQVGVDMKIIVRDDGSSDGTRQILRNYAQTYSNIQLLFEDNCGAEESFNKLCQYSLQQDLTDYYAFCDQDDVWDNDKLSIAIQSLEKFDHLVPNLYFSNLRMVDDTLSYIRDFYNEKEVDIDNKLSLVQIFTYGCTCVFNQSALSIYCKVNNKSFHDNWIYIICSFMGNVFYDSSAHIQYRQHNSNLSGHKTTGLGLLRSRLYRPFKGNLGHDFEFLAIQLLQVSFENTLSDKYKIARNIANYRTNIISRLFLFFSPSYCTGNFVKDLCIRYRILFNCL</sequence>
<dbReference type="PANTHER" id="PTHR22916">
    <property type="entry name" value="GLYCOSYLTRANSFERASE"/>
    <property type="match status" value="1"/>
</dbReference>
<organism evidence="2 5">
    <name type="scientific">Bacteroides caccae</name>
    <dbReference type="NCBI Taxonomy" id="47678"/>
    <lineage>
        <taxon>Bacteria</taxon>
        <taxon>Pseudomonadati</taxon>
        <taxon>Bacteroidota</taxon>
        <taxon>Bacteroidia</taxon>
        <taxon>Bacteroidales</taxon>
        <taxon>Bacteroidaceae</taxon>
        <taxon>Bacteroides</taxon>
    </lineage>
</organism>
<dbReference type="Proteomes" id="UP000095725">
    <property type="component" value="Unassembled WGS sequence"/>
</dbReference>
<evidence type="ECO:0000313" key="7">
    <source>
        <dbReference type="Proteomes" id="UP000491168"/>
    </source>
</evidence>
<dbReference type="STRING" id="47678.ERS852494_01635"/>
<evidence type="ECO:0000313" key="2">
    <source>
        <dbReference type="EMBL" id="CUP15580.1"/>
    </source>
</evidence>
<dbReference type="RefSeq" id="WP_005680965.1">
    <property type="nucleotide sequence ID" value="NZ_CABMOQ010000006.1"/>
</dbReference>
<reference evidence="4 7" key="2">
    <citation type="journal article" date="2019" name="Nat. Med.">
        <title>A library of human gut bacterial isolates paired with longitudinal multiomics data enables mechanistic microbiome research.</title>
        <authorList>
            <person name="Poyet M."/>
            <person name="Groussin M."/>
            <person name="Gibbons S.M."/>
            <person name="Avila-Pacheco J."/>
            <person name="Jiang X."/>
            <person name="Kearney S.M."/>
            <person name="Perrotta A.R."/>
            <person name="Berdy B."/>
            <person name="Zhao S."/>
            <person name="Lieberman T.D."/>
            <person name="Swanson P.K."/>
            <person name="Smith M."/>
            <person name="Roesemann S."/>
            <person name="Alexander J.E."/>
            <person name="Rich S.A."/>
            <person name="Livny J."/>
            <person name="Vlamakis H."/>
            <person name="Clish C."/>
            <person name="Bullock K."/>
            <person name="Deik A."/>
            <person name="Scott J."/>
            <person name="Pierce K.A."/>
            <person name="Xavier R.J."/>
            <person name="Alm E.J."/>
        </authorList>
    </citation>
    <scope>NUCLEOTIDE SEQUENCE [LARGE SCALE GENOMIC DNA]</scope>
    <source>
        <strain evidence="4 7">BIOML-A21</strain>
    </source>
</reference>
<name>A0A174L2E8_9BACE</name>
<dbReference type="EMBL" id="CZAI01000003">
    <property type="protein sequence ID" value="CUP15580.1"/>
    <property type="molecule type" value="Genomic_DNA"/>
</dbReference>
<feature type="domain" description="Glycosyltransferase 2-like" evidence="1">
    <location>
        <begin position="5"/>
        <end position="169"/>
    </location>
</feature>
<evidence type="ECO:0000313" key="5">
    <source>
        <dbReference type="Proteomes" id="UP000095657"/>
    </source>
</evidence>
<evidence type="ECO:0000313" key="4">
    <source>
        <dbReference type="EMBL" id="KAA5490560.1"/>
    </source>
</evidence>
<evidence type="ECO:0000313" key="6">
    <source>
        <dbReference type="Proteomes" id="UP000095725"/>
    </source>
</evidence>
<protein>
    <submittedName>
        <fullName evidence="2">Glycosyl transferase 2</fullName>
    </submittedName>
    <submittedName>
        <fullName evidence="4">Glycosyltransferase</fullName>
    </submittedName>
</protein>
<accession>A0A174L2E8</accession>
<dbReference type="PANTHER" id="PTHR22916:SF3">
    <property type="entry name" value="UDP-GLCNAC:BETAGAL BETA-1,3-N-ACETYLGLUCOSAMINYLTRANSFERASE-LIKE PROTEIN 1"/>
    <property type="match status" value="1"/>
</dbReference>
<dbReference type="EMBL" id="VVYF01000014">
    <property type="protein sequence ID" value="KAA5490560.1"/>
    <property type="molecule type" value="Genomic_DNA"/>
</dbReference>
<keyword evidence="2" id="KW-0808">Transferase</keyword>
<dbReference type="Proteomes" id="UP000491168">
    <property type="component" value="Unassembled WGS sequence"/>
</dbReference>
<gene>
    <name evidence="2" type="ORF">ERS852494_01635</name>
    <name evidence="3" type="ORF">ERS852558_04129</name>
    <name evidence="4" type="ORF">F2Y35_14200</name>
</gene>
<reference evidence="5 6" key="1">
    <citation type="submission" date="2015-09" db="EMBL/GenBank/DDBJ databases">
        <authorList>
            <consortium name="Pathogen Informatics"/>
        </authorList>
    </citation>
    <scope>NUCLEOTIDE SEQUENCE [LARGE SCALE GENOMIC DNA]</scope>
    <source>
        <strain evidence="2 5">2789STDY5834880</strain>
        <strain evidence="3 6">2789STDY5834946</strain>
    </source>
</reference>
<dbReference type="InterPro" id="IPR001173">
    <property type="entry name" value="Glyco_trans_2-like"/>
</dbReference>
<dbReference type="InterPro" id="IPR029044">
    <property type="entry name" value="Nucleotide-diphossugar_trans"/>
</dbReference>
<evidence type="ECO:0000313" key="3">
    <source>
        <dbReference type="EMBL" id="CUQ52208.1"/>
    </source>
</evidence>
<evidence type="ECO:0000259" key="1">
    <source>
        <dbReference type="Pfam" id="PF00535"/>
    </source>
</evidence>
<dbReference type="Pfam" id="PF00535">
    <property type="entry name" value="Glycos_transf_2"/>
    <property type="match status" value="1"/>
</dbReference>
<dbReference type="GO" id="GO:0016758">
    <property type="term" value="F:hexosyltransferase activity"/>
    <property type="evidence" value="ECO:0007669"/>
    <property type="project" value="UniProtKB-ARBA"/>
</dbReference>
<dbReference type="Proteomes" id="UP000095657">
    <property type="component" value="Unassembled WGS sequence"/>
</dbReference>
<dbReference type="SUPFAM" id="SSF53448">
    <property type="entry name" value="Nucleotide-diphospho-sugar transferases"/>
    <property type="match status" value="1"/>
</dbReference>